<dbReference type="PROSITE" id="PS50250">
    <property type="entry name" value="PCI"/>
    <property type="match status" value="1"/>
</dbReference>
<dbReference type="GO" id="GO:0008541">
    <property type="term" value="C:proteasome regulatory particle, lid subcomplex"/>
    <property type="evidence" value="ECO:0007669"/>
    <property type="project" value="TreeGrafter"/>
</dbReference>
<dbReference type="PANTHER" id="PTHR10539:SF0">
    <property type="entry name" value="26S PROTEASOME NON-ATPASE REGULATORY SUBUNIT 13"/>
    <property type="match status" value="1"/>
</dbReference>
<dbReference type="GO" id="GO:0005634">
    <property type="term" value="C:nucleus"/>
    <property type="evidence" value="ECO:0007669"/>
    <property type="project" value="TreeGrafter"/>
</dbReference>
<dbReference type="GO" id="GO:0006511">
    <property type="term" value="P:ubiquitin-dependent protein catabolic process"/>
    <property type="evidence" value="ECO:0007669"/>
    <property type="project" value="TreeGrafter"/>
</dbReference>
<evidence type="ECO:0000313" key="3">
    <source>
        <dbReference type="EMBL" id="KAF8405819.1"/>
    </source>
</evidence>
<evidence type="ECO:0000256" key="1">
    <source>
        <dbReference type="ARBA" id="ARBA00022942"/>
    </source>
</evidence>
<proteinExistence type="predicted"/>
<dbReference type="InterPro" id="IPR054179">
    <property type="entry name" value="PSD13_N"/>
</dbReference>
<reference evidence="3 4" key="1">
    <citation type="submission" date="2020-04" db="EMBL/GenBank/DDBJ databases">
        <title>Plant Genome Project.</title>
        <authorList>
            <person name="Zhang R.-G."/>
        </authorList>
    </citation>
    <scope>NUCLEOTIDE SEQUENCE [LARGE SCALE GENOMIC DNA]</scope>
    <source>
        <strain evidence="3">YNK0</strain>
        <tissue evidence="3">Leaf</tissue>
    </source>
</reference>
<feature type="domain" description="PCI" evidence="2">
    <location>
        <begin position="26"/>
        <end position="183"/>
    </location>
</feature>
<comment type="caution">
    <text evidence="3">The sequence shown here is derived from an EMBL/GenBank/DDBJ whole genome shotgun (WGS) entry which is preliminary data.</text>
</comment>
<dbReference type="AlphaFoldDB" id="A0A834ZDR2"/>
<accession>A0A834ZDR2</accession>
<dbReference type="Proteomes" id="UP000655225">
    <property type="component" value="Unassembled WGS sequence"/>
</dbReference>
<dbReference type="Pfam" id="PF22037">
    <property type="entry name" value="PSD13_N"/>
    <property type="match status" value="1"/>
</dbReference>
<dbReference type="PANTHER" id="PTHR10539">
    <property type="entry name" value="26S PROTEASOME NON-ATPASE REGULATORY SUBUNIT 13"/>
    <property type="match status" value="1"/>
</dbReference>
<name>A0A834ZDR2_TETSI</name>
<protein>
    <recommendedName>
        <fullName evidence="2">PCI domain-containing protein</fullName>
    </recommendedName>
</protein>
<organism evidence="3 4">
    <name type="scientific">Tetracentron sinense</name>
    <name type="common">Spur-leaf</name>
    <dbReference type="NCBI Taxonomy" id="13715"/>
    <lineage>
        <taxon>Eukaryota</taxon>
        <taxon>Viridiplantae</taxon>
        <taxon>Streptophyta</taxon>
        <taxon>Embryophyta</taxon>
        <taxon>Tracheophyta</taxon>
        <taxon>Spermatophyta</taxon>
        <taxon>Magnoliopsida</taxon>
        <taxon>Trochodendrales</taxon>
        <taxon>Trochodendraceae</taxon>
        <taxon>Tetracentron</taxon>
    </lineage>
</organism>
<keyword evidence="4" id="KW-1185">Reference proteome</keyword>
<gene>
    <name evidence="3" type="ORF">HHK36_007896</name>
</gene>
<keyword evidence="1" id="KW-0647">Proteasome</keyword>
<dbReference type="GO" id="GO:0005198">
    <property type="term" value="F:structural molecule activity"/>
    <property type="evidence" value="ECO:0007669"/>
    <property type="project" value="TreeGrafter"/>
</dbReference>
<evidence type="ECO:0000259" key="2">
    <source>
        <dbReference type="PROSITE" id="PS50250"/>
    </source>
</evidence>
<sequence>MTDIDPSVYASYHWFSSQYHKSRQEFAEFYKSALLYLAYMSVESLSDTFKLDFAFDLSLSALLGDNIYNFGELLAHPIIKSLLETKVEWLYDILQAFNSGDLVCYPELCLTHRAALSAQPALVENEKKLLEKINILCLMEIIFRIPSEDRTIPLNIIAERIKLTIKGVENHLIKSLSVNSCYP</sequence>
<dbReference type="EMBL" id="JABCRI010000005">
    <property type="protein sequence ID" value="KAF8405819.1"/>
    <property type="molecule type" value="Genomic_DNA"/>
</dbReference>
<evidence type="ECO:0000313" key="4">
    <source>
        <dbReference type="Proteomes" id="UP000655225"/>
    </source>
</evidence>
<dbReference type="InterPro" id="IPR000717">
    <property type="entry name" value="PCI_dom"/>
</dbReference>
<dbReference type="InterPro" id="IPR035298">
    <property type="entry name" value="PSMD13"/>
</dbReference>
<dbReference type="GO" id="GO:0005829">
    <property type="term" value="C:cytosol"/>
    <property type="evidence" value="ECO:0007669"/>
    <property type="project" value="TreeGrafter"/>
</dbReference>
<dbReference type="OrthoDB" id="1093at2759"/>